<protein>
    <recommendedName>
        <fullName evidence="4">ABM domain-containing protein</fullName>
    </recommendedName>
</protein>
<dbReference type="VEuPathDB" id="FungiDB:ASPVEDRAFT_35989"/>
<proteinExistence type="predicted"/>
<feature type="region of interest" description="Disordered" evidence="1">
    <location>
        <begin position="1"/>
        <end position="28"/>
    </location>
</feature>
<dbReference type="OrthoDB" id="3830579at2759"/>
<dbReference type="RefSeq" id="XP_040662355.1">
    <property type="nucleotide sequence ID" value="XM_040811106.1"/>
</dbReference>
<dbReference type="SUPFAM" id="SSF54909">
    <property type="entry name" value="Dimeric alpha+beta barrel"/>
    <property type="match status" value="1"/>
</dbReference>
<dbReference type="EMBL" id="KV878125">
    <property type="protein sequence ID" value="OJI96592.1"/>
    <property type="molecule type" value="Genomic_DNA"/>
</dbReference>
<dbReference type="InterPro" id="IPR011008">
    <property type="entry name" value="Dimeric_a/b-barrel"/>
</dbReference>
<dbReference type="Gene3D" id="3.30.70.100">
    <property type="match status" value="2"/>
</dbReference>
<gene>
    <name evidence="2" type="ORF">ASPVEDRAFT_35989</name>
</gene>
<organism evidence="2 3">
    <name type="scientific">Aspergillus versicolor CBS 583.65</name>
    <dbReference type="NCBI Taxonomy" id="1036611"/>
    <lineage>
        <taxon>Eukaryota</taxon>
        <taxon>Fungi</taxon>
        <taxon>Dikarya</taxon>
        <taxon>Ascomycota</taxon>
        <taxon>Pezizomycotina</taxon>
        <taxon>Eurotiomycetes</taxon>
        <taxon>Eurotiomycetidae</taxon>
        <taxon>Eurotiales</taxon>
        <taxon>Aspergillaceae</taxon>
        <taxon>Aspergillus</taxon>
        <taxon>Aspergillus subgen. Nidulantes</taxon>
    </lineage>
</organism>
<dbReference type="AlphaFoldDB" id="A0A1L9P513"/>
<dbReference type="GeneID" id="63726617"/>
<evidence type="ECO:0000313" key="3">
    <source>
        <dbReference type="Proteomes" id="UP000184073"/>
    </source>
</evidence>
<dbReference type="Proteomes" id="UP000184073">
    <property type="component" value="Unassembled WGS sequence"/>
</dbReference>
<sequence>MHIPTHTYRETTTQNHTIRSPPLAAPTPAVPTQIITLPIRETATIEDPASPDGKIWNQALDALQNWHGFRRLYWGRHVEEAWKVQVLVARETLNQHYAFLSSPQWKGLTSILAPLHPSQSQQELEKLVSVHHCALQNFTTNPATISSAPVTGTAIYLTTSAPGWEKTWALWTTLVPSVKGCLGCTGGWIAEPVEGYEAYVVYVGWESIQDHDDYHHTKDFARKRVILGQHNDGWRGYGHVRFVGGREANEGQGEGGKREGKL</sequence>
<evidence type="ECO:0008006" key="4">
    <source>
        <dbReference type="Google" id="ProtNLM"/>
    </source>
</evidence>
<reference evidence="3" key="1">
    <citation type="journal article" date="2017" name="Genome Biol.">
        <title>Comparative genomics reveals high biological diversity and specific adaptations in the industrially and medically important fungal genus Aspergillus.</title>
        <authorList>
            <person name="de Vries R.P."/>
            <person name="Riley R."/>
            <person name="Wiebenga A."/>
            <person name="Aguilar-Osorio G."/>
            <person name="Amillis S."/>
            <person name="Uchima C.A."/>
            <person name="Anderluh G."/>
            <person name="Asadollahi M."/>
            <person name="Askin M."/>
            <person name="Barry K."/>
            <person name="Battaglia E."/>
            <person name="Bayram O."/>
            <person name="Benocci T."/>
            <person name="Braus-Stromeyer S.A."/>
            <person name="Caldana C."/>
            <person name="Canovas D."/>
            <person name="Cerqueira G.C."/>
            <person name="Chen F."/>
            <person name="Chen W."/>
            <person name="Choi C."/>
            <person name="Clum A."/>
            <person name="Dos Santos R.A."/>
            <person name="Damasio A.R."/>
            <person name="Diallinas G."/>
            <person name="Emri T."/>
            <person name="Fekete E."/>
            <person name="Flipphi M."/>
            <person name="Freyberg S."/>
            <person name="Gallo A."/>
            <person name="Gournas C."/>
            <person name="Habgood R."/>
            <person name="Hainaut M."/>
            <person name="Harispe M.L."/>
            <person name="Henrissat B."/>
            <person name="Hilden K.S."/>
            <person name="Hope R."/>
            <person name="Hossain A."/>
            <person name="Karabika E."/>
            <person name="Karaffa L."/>
            <person name="Karanyi Z."/>
            <person name="Krasevec N."/>
            <person name="Kuo A."/>
            <person name="Kusch H."/>
            <person name="LaButti K."/>
            <person name="Lagendijk E.L."/>
            <person name="Lapidus A."/>
            <person name="Levasseur A."/>
            <person name="Lindquist E."/>
            <person name="Lipzen A."/>
            <person name="Logrieco A.F."/>
            <person name="MacCabe A."/>
            <person name="Maekelae M.R."/>
            <person name="Malavazi I."/>
            <person name="Melin P."/>
            <person name="Meyer V."/>
            <person name="Mielnichuk N."/>
            <person name="Miskei M."/>
            <person name="Molnar A.P."/>
            <person name="Mule G."/>
            <person name="Ngan C.Y."/>
            <person name="Orejas M."/>
            <person name="Orosz E."/>
            <person name="Ouedraogo J.P."/>
            <person name="Overkamp K.M."/>
            <person name="Park H.-S."/>
            <person name="Perrone G."/>
            <person name="Piumi F."/>
            <person name="Punt P.J."/>
            <person name="Ram A.F."/>
            <person name="Ramon A."/>
            <person name="Rauscher S."/>
            <person name="Record E."/>
            <person name="Riano-Pachon D.M."/>
            <person name="Robert V."/>
            <person name="Roehrig J."/>
            <person name="Ruller R."/>
            <person name="Salamov A."/>
            <person name="Salih N.S."/>
            <person name="Samson R.A."/>
            <person name="Sandor E."/>
            <person name="Sanguinetti M."/>
            <person name="Schuetze T."/>
            <person name="Sepcic K."/>
            <person name="Shelest E."/>
            <person name="Sherlock G."/>
            <person name="Sophianopoulou V."/>
            <person name="Squina F.M."/>
            <person name="Sun H."/>
            <person name="Susca A."/>
            <person name="Todd R.B."/>
            <person name="Tsang A."/>
            <person name="Unkles S.E."/>
            <person name="van de Wiele N."/>
            <person name="van Rossen-Uffink D."/>
            <person name="Oliveira J.V."/>
            <person name="Vesth T.C."/>
            <person name="Visser J."/>
            <person name="Yu J.-H."/>
            <person name="Zhou M."/>
            <person name="Andersen M.R."/>
            <person name="Archer D.B."/>
            <person name="Baker S.E."/>
            <person name="Benoit I."/>
            <person name="Brakhage A.A."/>
            <person name="Braus G.H."/>
            <person name="Fischer R."/>
            <person name="Frisvad J.C."/>
            <person name="Goldman G.H."/>
            <person name="Houbraken J."/>
            <person name="Oakley B."/>
            <person name="Pocsi I."/>
            <person name="Scazzocchio C."/>
            <person name="Seiboth B."/>
            <person name="vanKuyk P.A."/>
            <person name="Wortman J."/>
            <person name="Dyer P.S."/>
            <person name="Grigoriev I.V."/>
        </authorList>
    </citation>
    <scope>NUCLEOTIDE SEQUENCE [LARGE SCALE GENOMIC DNA]</scope>
    <source>
        <strain evidence="3">CBS 583.65</strain>
    </source>
</reference>
<keyword evidence="3" id="KW-1185">Reference proteome</keyword>
<evidence type="ECO:0000313" key="2">
    <source>
        <dbReference type="EMBL" id="OJI96592.1"/>
    </source>
</evidence>
<accession>A0A1L9P513</accession>
<name>A0A1L9P513_ASPVE</name>
<evidence type="ECO:0000256" key="1">
    <source>
        <dbReference type="SAM" id="MobiDB-lite"/>
    </source>
</evidence>